<evidence type="ECO:0000313" key="2">
    <source>
        <dbReference type="EMBL" id="MBX64879.1"/>
    </source>
</evidence>
<dbReference type="EMBL" id="GGEC01084395">
    <property type="protein sequence ID" value="MBX64879.1"/>
    <property type="molecule type" value="Transcribed_RNA"/>
</dbReference>
<organism evidence="2">
    <name type="scientific">Rhizophora mucronata</name>
    <name type="common">Asiatic mangrove</name>
    <dbReference type="NCBI Taxonomy" id="61149"/>
    <lineage>
        <taxon>Eukaryota</taxon>
        <taxon>Viridiplantae</taxon>
        <taxon>Streptophyta</taxon>
        <taxon>Embryophyta</taxon>
        <taxon>Tracheophyta</taxon>
        <taxon>Spermatophyta</taxon>
        <taxon>Magnoliopsida</taxon>
        <taxon>eudicotyledons</taxon>
        <taxon>Gunneridae</taxon>
        <taxon>Pentapetalae</taxon>
        <taxon>rosids</taxon>
        <taxon>fabids</taxon>
        <taxon>Malpighiales</taxon>
        <taxon>Rhizophoraceae</taxon>
        <taxon>Rhizophora</taxon>
    </lineage>
</organism>
<reference evidence="2" key="1">
    <citation type="submission" date="2018-02" db="EMBL/GenBank/DDBJ databases">
        <title>Rhizophora mucronata_Transcriptome.</title>
        <authorList>
            <person name="Meera S.P."/>
            <person name="Sreeshan A."/>
            <person name="Augustine A."/>
        </authorList>
    </citation>
    <scope>NUCLEOTIDE SEQUENCE</scope>
    <source>
        <tissue evidence="2">Leaf</tissue>
    </source>
</reference>
<dbReference type="AlphaFoldDB" id="A0A2P2QD66"/>
<keyword evidence="1" id="KW-0472">Membrane</keyword>
<protein>
    <submittedName>
        <fullName evidence="2">Uncharacterized protein</fullName>
    </submittedName>
</protein>
<sequence length="57" mass="6224">MLWITIICSCISGGITGKPFQIDVPGDIQTGSVINFYLENIASAWLIIFLFVGCWSA</sequence>
<accession>A0A2P2QD66</accession>
<proteinExistence type="predicted"/>
<keyword evidence="1" id="KW-1133">Transmembrane helix</keyword>
<keyword evidence="1" id="KW-0812">Transmembrane</keyword>
<evidence type="ECO:0000256" key="1">
    <source>
        <dbReference type="SAM" id="Phobius"/>
    </source>
</evidence>
<name>A0A2P2QD66_RHIMU</name>
<feature type="transmembrane region" description="Helical" evidence="1">
    <location>
        <begin position="33"/>
        <end position="55"/>
    </location>
</feature>